<dbReference type="CDD" id="cd20704">
    <property type="entry name" value="Orc3"/>
    <property type="match status" value="1"/>
</dbReference>
<organism evidence="8 9">
    <name type="scientific">Emydomyces testavorans</name>
    <dbReference type="NCBI Taxonomy" id="2070801"/>
    <lineage>
        <taxon>Eukaryota</taxon>
        <taxon>Fungi</taxon>
        <taxon>Dikarya</taxon>
        <taxon>Ascomycota</taxon>
        <taxon>Pezizomycotina</taxon>
        <taxon>Eurotiomycetes</taxon>
        <taxon>Eurotiomycetidae</taxon>
        <taxon>Onygenales</taxon>
        <taxon>Nannizziopsiaceae</taxon>
        <taxon>Emydomyces</taxon>
    </lineage>
</organism>
<dbReference type="GO" id="GO:0031261">
    <property type="term" value="C:DNA replication preinitiation complex"/>
    <property type="evidence" value="ECO:0007669"/>
    <property type="project" value="TreeGrafter"/>
</dbReference>
<keyword evidence="5" id="KW-0539">Nucleus</keyword>
<evidence type="ECO:0000256" key="5">
    <source>
        <dbReference type="ARBA" id="ARBA00023242"/>
    </source>
</evidence>
<dbReference type="InterPro" id="IPR040855">
    <property type="entry name" value="ORC_WH_C"/>
</dbReference>
<dbReference type="InterPro" id="IPR045667">
    <property type="entry name" value="ORC3_N"/>
</dbReference>
<feature type="domain" description="Origin recognition complex subunit 3 winged helix C-terminal" evidence="7">
    <location>
        <begin position="596"/>
        <end position="700"/>
    </location>
</feature>
<dbReference type="GO" id="GO:0005664">
    <property type="term" value="C:nuclear origin of replication recognition complex"/>
    <property type="evidence" value="ECO:0007669"/>
    <property type="project" value="InterPro"/>
</dbReference>
<dbReference type="Proteomes" id="UP001219355">
    <property type="component" value="Chromosome 2"/>
</dbReference>
<protein>
    <submittedName>
        <fullName evidence="8">Origin recognition complex subunit 3</fullName>
    </submittedName>
</protein>
<dbReference type="PANTHER" id="PTHR12748">
    <property type="entry name" value="ORIGIN RECOGNITION COMPLEX SUBUNIT 3"/>
    <property type="match status" value="1"/>
</dbReference>
<evidence type="ECO:0000259" key="6">
    <source>
        <dbReference type="Pfam" id="PF07034"/>
    </source>
</evidence>
<dbReference type="GO" id="GO:0005656">
    <property type="term" value="C:nuclear pre-replicative complex"/>
    <property type="evidence" value="ECO:0007669"/>
    <property type="project" value="TreeGrafter"/>
</dbReference>
<proteinExistence type="inferred from homology"/>
<keyword evidence="4" id="KW-0238">DNA-binding</keyword>
<accession>A0AAF0DH70</accession>
<evidence type="ECO:0000259" key="7">
    <source>
        <dbReference type="Pfam" id="PF18137"/>
    </source>
</evidence>
<dbReference type="AlphaFoldDB" id="A0AAF0DH70"/>
<dbReference type="Pfam" id="PF07034">
    <property type="entry name" value="ORC3_N"/>
    <property type="match status" value="1"/>
</dbReference>
<feature type="domain" description="Origin recognition complex subunit 3 N-terminal" evidence="6">
    <location>
        <begin position="44"/>
        <end position="348"/>
    </location>
</feature>
<keyword evidence="3" id="KW-0235">DNA replication</keyword>
<dbReference type="GO" id="GO:0006270">
    <property type="term" value="P:DNA replication initiation"/>
    <property type="evidence" value="ECO:0007669"/>
    <property type="project" value="TreeGrafter"/>
</dbReference>
<evidence type="ECO:0000313" key="9">
    <source>
        <dbReference type="Proteomes" id="UP001219355"/>
    </source>
</evidence>
<evidence type="ECO:0000256" key="3">
    <source>
        <dbReference type="ARBA" id="ARBA00022705"/>
    </source>
</evidence>
<comment type="similarity">
    <text evidence="2">Belongs to the ORC3 family.</text>
</comment>
<dbReference type="InterPro" id="IPR020795">
    <property type="entry name" value="ORC3"/>
</dbReference>
<comment type="subcellular location">
    <subcellularLocation>
        <location evidence="1">Nucleus</location>
    </subcellularLocation>
</comment>
<dbReference type="EMBL" id="CP120628">
    <property type="protein sequence ID" value="WEW58502.1"/>
    <property type="molecule type" value="Genomic_DNA"/>
</dbReference>
<keyword evidence="9" id="KW-1185">Reference proteome</keyword>
<dbReference type="Pfam" id="PF18137">
    <property type="entry name" value="WHD_ORC"/>
    <property type="match status" value="1"/>
</dbReference>
<reference evidence="8" key="1">
    <citation type="submission" date="2023-03" db="EMBL/GenBank/DDBJ databases">
        <title>Emydomyces testavorans Genome Sequence.</title>
        <authorList>
            <person name="Hoyer L."/>
        </authorList>
    </citation>
    <scope>NUCLEOTIDE SEQUENCE</scope>
    <source>
        <strain evidence="8">16-2883</strain>
    </source>
</reference>
<evidence type="ECO:0000256" key="2">
    <source>
        <dbReference type="ARBA" id="ARBA00010977"/>
    </source>
</evidence>
<evidence type="ECO:0000256" key="1">
    <source>
        <dbReference type="ARBA" id="ARBA00004123"/>
    </source>
</evidence>
<evidence type="ECO:0000256" key="4">
    <source>
        <dbReference type="ARBA" id="ARBA00023125"/>
    </source>
</evidence>
<name>A0AAF0DH70_9EURO</name>
<dbReference type="GO" id="GO:0003688">
    <property type="term" value="F:DNA replication origin binding"/>
    <property type="evidence" value="ECO:0007669"/>
    <property type="project" value="TreeGrafter"/>
</dbReference>
<sequence length="703" mass="79204">MPQGHYFGKGNTEGHDGLEHQSVYIYKPAGNPKTDDQQLRKRRKLTHVSEEHTQNEELPFVPLLDGKEDATLVKHRYAAFKNFWSGQSQRIQRILHEVDSMAVVNLTEFVKQATPENCEGRIPCGMITLGSNISSISGLLDRLRERVQGDGIADVAVLESGDASNLKNVLKTLIRTILANMEGEAADVDFRSDRLGPKLLAYDLELLHGYVQQNKGQKIVVVFKDSEAFDHGVMSDLISLLWSWHDRIPLVLLFGVATSVDLLEARLPRSTVNMLHGKCFDIRDPGDSVKRIFLELETHPDSTLWLGHGVSKLLLERSEDHFQNPERFGSSLKYTYMTHFFANPLAVLLSEGICETDFQPELCEAVRNIPSFHRGVLMRESHAQTLLEDGNSAAVQKLLDDNKFLAREALKYVKKGQEMTRRICSCLESLKVVLESVKTIKAPSLSDLVILALGGKLYASKIIGDMLSAINKLRSDSFESLLAALVGVFPSADDLLDELRTLLAAKKGSELLRTRYDDSRVTHKTTLVAQRLKLSKAKAKLSEEETKYTKIVDHLHMAFRQYLLNSLIDPTDLFMHEVFLYDFRSPVRDTFTPRPRFIVERALSSPSDYLAFDSDTIFGNLSASQPATALVYQLYLESGALVNIYDLWRAYYAITGGEDDENCDERAALTLFYRAVSELKMMGMVKPSRRKTDHLAKLSWMGL</sequence>
<dbReference type="PANTHER" id="PTHR12748:SF0">
    <property type="entry name" value="ORIGIN RECOGNITION COMPLEX SUBUNIT 3"/>
    <property type="match status" value="1"/>
</dbReference>
<gene>
    <name evidence="8" type="primary">ORC3</name>
    <name evidence="8" type="ORF">PRK78_003970</name>
</gene>
<evidence type="ECO:0000313" key="8">
    <source>
        <dbReference type="EMBL" id="WEW58502.1"/>
    </source>
</evidence>